<comment type="caution">
    <text evidence="6">The sequence shown here is derived from an EMBL/GenBank/DDBJ whole genome shotgun (WGS) entry which is preliminary data.</text>
</comment>
<name>A0A940SLH9_9BACI</name>
<dbReference type="InterPro" id="IPR050763">
    <property type="entry name" value="ABC_transporter_ATP-binding"/>
</dbReference>
<keyword evidence="3" id="KW-0547">Nucleotide-binding</keyword>
<dbReference type="Gene3D" id="3.40.50.300">
    <property type="entry name" value="P-loop containing nucleotide triphosphate hydrolases"/>
    <property type="match status" value="1"/>
</dbReference>
<reference evidence="6" key="1">
    <citation type="submission" date="2021-04" db="EMBL/GenBank/DDBJ databases">
        <title>Genome seq and assembly of Bacillus sp.</title>
        <authorList>
            <person name="Chhetri G."/>
        </authorList>
    </citation>
    <scope>NUCLEOTIDE SEQUENCE</scope>
    <source>
        <strain evidence="6">RG28</strain>
    </source>
</reference>
<evidence type="ECO:0000256" key="4">
    <source>
        <dbReference type="ARBA" id="ARBA00022840"/>
    </source>
</evidence>
<keyword evidence="2" id="KW-0813">Transport</keyword>
<dbReference type="EMBL" id="JAGIYQ010000019">
    <property type="protein sequence ID" value="MBP0727144.1"/>
    <property type="molecule type" value="Genomic_DNA"/>
</dbReference>
<dbReference type="CDD" id="cd03230">
    <property type="entry name" value="ABC_DR_subfamily_A"/>
    <property type="match status" value="1"/>
</dbReference>
<proteinExistence type="inferred from homology"/>
<comment type="similarity">
    <text evidence="1">Belongs to the ABC transporter superfamily.</text>
</comment>
<dbReference type="SUPFAM" id="SSF52540">
    <property type="entry name" value="P-loop containing nucleoside triphosphate hydrolases"/>
    <property type="match status" value="1"/>
</dbReference>
<gene>
    <name evidence="6" type="ORF">J5Y03_18505</name>
</gene>
<dbReference type="PROSITE" id="PS50893">
    <property type="entry name" value="ABC_TRANSPORTER_2"/>
    <property type="match status" value="1"/>
</dbReference>
<dbReference type="PANTHER" id="PTHR42711:SF5">
    <property type="entry name" value="ABC TRANSPORTER ATP-BINDING PROTEIN NATA"/>
    <property type="match status" value="1"/>
</dbReference>
<dbReference type="InterPro" id="IPR017871">
    <property type="entry name" value="ABC_transporter-like_CS"/>
</dbReference>
<keyword evidence="7" id="KW-1185">Reference proteome</keyword>
<dbReference type="InterPro" id="IPR003439">
    <property type="entry name" value="ABC_transporter-like_ATP-bd"/>
</dbReference>
<evidence type="ECO:0000313" key="7">
    <source>
        <dbReference type="Proteomes" id="UP000682134"/>
    </source>
</evidence>
<organism evidence="6 7">
    <name type="scientific">Gottfriedia endophytica</name>
    <dbReference type="NCBI Taxonomy" id="2820819"/>
    <lineage>
        <taxon>Bacteria</taxon>
        <taxon>Bacillati</taxon>
        <taxon>Bacillota</taxon>
        <taxon>Bacilli</taxon>
        <taxon>Bacillales</taxon>
        <taxon>Bacillaceae</taxon>
        <taxon>Gottfriedia</taxon>
    </lineage>
</organism>
<feature type="domain" description="ABC transporter" evidence="5">
    <location>
        <begin position="2"/>
        <end position="231"/>
    </location>
</feature>
<dbReference type="Pfam" id="PF00005">
    <property type="entry name" value="ABC_tran"/>
    <property type="match status" value="1"/>
</dbReference>
<sequence length="302" mass="34041">MISCKNLVKEFKSVQALKNVNFNIEGNGCFGFLGGNGAGKTTTIRILTGLAIPTRGEVKVLGYDIVKDKEKILKSISYLPQHPSFYDYMTGEKWMHFIGELYGFDKRLIKERTEELLKKCGIWDARNRQIGGYSGGMKQRLGLAQSLINKPKLLFLDEPVSALDPIGRHEVLTLLLELKKEMVIFMSSHILEDVEKIADEIIIIDKGEIILSSTIEDLKASYTHPIISFELLAPVENLSSVLKNENWIVSIQEVSNHYKINVKDIDIAKIHLPKVLHNAGAIITNYQIESSSLEDIFLRLVN</sequence>
<dbReference type="AlphaFoldDB" id="A0A940SLH9"/>
<dbReference type="GO" id="GO:0016887">
    <property type="term" value="F:ATP hydrolysis activity"/>
    <property type="evidence" value="ECO:0007669"/>
    <property type="project" value="InterPro"/>
</dbReference>
<dbReference type="Proteomes" id="UP000682134">
    <property type="component" value="Unassembled WGS sequence"/>
</dbReference>
<dbReference type="SMART" id="SM00382">
    <property type="entry name" value="AAA"/>
    <property type="match status" value="1"/>
</dbReference>
<protein>
    <submittedName>
        <fullName evidence="6">ABC transporter ATP-binding protein</fullName>
    </submittedName>
</protein>
<accession>A0A940SLH9</accession>
<dbReference type="RefSeq" id="WP_209407476.1">
    <property type="nucleotide sequence ID" value="NZ_JAGIYQ010000019.1"/>
</dbReference>
<dbReference type="PANTHER" id="PTHR42711">
    <property type="entry name" value="ABC TRANSPORTER ATP-BINDING PROTEIN"/>
    <property type="match status" value="1"/>
</dbReference>
<dbReference type="GO" id="GO:0005524">
    <property type="term" value="F:ATP binding"/>
    <property type="evidence" value="ECO:0007669"/>
    <property type="project" value="UniProtKB-KW"/>
</dbReference>
<evidence type="ECO:0000259" key="5">
    <source>
        <dbReference type="PROSITE" id="PS50893"/>
    </source>
</evidence>
<dbReference type="InterPro" id="IPR027417">
    <property type="entry name" value="P-loop_NTPase"/>
</dbReference>
<dbReference type="InterPro" id="IPR003593">
    <property type="entry name" value="AAA+_ATPase"/>
</dbReference>
<dbReference type="InterPro" id="IPR025302">
    <property type="entry name" value="DrrA1/2-like_C"/>
</dbReference>
<dbReference type="PROSITE" id="PS00211">
    <property type="entry name" value="ABC_TRANSPORTER_1"/>
    <property type="match status" value="1"/>
</dbReference>
<keyword evidence="4 6" id="KW-0067">ATP-binding</keyword>
<evidence type="ECO:0000256" key="3">
    <source>
        <dbReference type="ARBA" id="ARBA00022741"/>
    </source>
</evidence>
<evidence type="ECO:0000256" key="1">
    <source>
        <dbReference type="ARBA" id="ARBA00005417"/>
    </source>
</evidence>
<dbReference type="Pfam" id="PF13732">
    <property type="entry name" value="DrrA1-3_C"/>
    <property type="match status" value="1"/>
</dbReference>
<evidence type="ECO:0000313" key="6">
    <source>
        <dbReference type="EMBL" id="MBP0727144.1"/>
    </source>
</evidence>
<evidence type="ECO:0000256" key="2">
    <source>
        <dbReference type="ARBA" id="ARBA00022448"/>
    </source>
</evidence>